<accession>A0A0A5GAW0</accession>
<sequence length="208" mass="23212">MVQGNPQHSAYNSIVRSSNHSVQNQIDSNHSQKNVSSSNREKVALDTEKKDLHYGEQLSPEQKRQISELKAVEQKVKAHEQAHQSVGGNFAGGISYDYQKGPDGQEYIVGGEVPIQMPKSEDPEETIQAMEQVRRAALAPANPSSQDMQVASKASQAILEAQSEMKSEENKNADEQHHEDLRNQAIQKYQQQQGAFMRKPQTIFDQSA</sequence>
<dbReference type="EMBL" id="AVPF01000020">
    <property type="protein sequence ID" value="KGX88328.1"/>
    <property type="molecule type" value="Genomic_DNA"/>
</dbReference>
<gene>
    <name evidence="2" type="ORF">N783_08475</name>
</gene>
<dbReference type="STRING" id="1385511.GCA_000425225_03036"/>
<dbReference type="Pfam" id="PF12118">
    <property type="entry name" value="SprA-related"/>
    <property type="match status" value="1"/>
</dbReference>
<comment type="caution">
    <text evidence="2">The sequence shown here is derived from an EMBL/GenBank/DDBJ whole genome shotgun (WGS) entry which is preliminary data.</text>
</comment>
<feature type="compositionally biased region" description="Basic and acidic residues" evidence="1">
    <location>
        <begin position="39"/>
        <end position="54"/>
    </location>
</feature>
<feature type="region of interest" description="Disordered" evidence="1">
    <location>
        <begin position="139"/>
        <end position="208"/>
    </location>
</feature>
<feature type="compositionally biased region" description="Basic and acidic residues" evidence="1">
    <location>
        <begin position="163"/>
        <end position="182"/>
    </location>
</feature>
<evidence type="ECO:0000313" key="2">
    <source>
        <dbReference type="EMBL" id="KGX88328.1"/>
    </source>
</evidence>
<proteinExistence type="predicted"/>
<feature type="region of interest" description="Disordered" evidence="1">
    <location>
        <begin position="1"/>
        <end position="66"/>
    </location>
</feature>
<organism evidence="2 3">
    <name type="scientific">Pontibacillus marinus BH030004 = DSM 16465</name>
    <dbReference type="NCBI Taxonomy" id="1385511"/>
    <lineage>
        <taxon>Bacteria</taxon>
        <taxon>Bacillati</taxon>
        <taxon>Bacillota</taxon>
        <taxon>Bacilli</taxon>
        <taxon>Bacillales</taxon>
        <taxon>Bacillaceae</taxon>
        <taxon>Pontibacillus</taxon>
    </lineage>
</organism>
<feature type="compositionally biased region" description="Low complexity" evidence="1">
    <location>
        <begin position="184"/>
        <end position="193"/>
    </location>
</feature>
<name>A0A0A5GAW0_9BACI</name>
<feature type="compositionally biased region" description="Polar residues" evidence="1">
    <location>
        <begin position="142"/>
        <end position="155"/>
    </location>
</feature>
<dbReference type="RefSeq" id="WP_051255089.1">
    <property type="nucleotide sequence ID" value="NZ_AULJ01000038.1"/>
</dbReference>
<dbReference type="AlphaFoldDB" id="A0A0A5GAW0"/>
<dbReference type="eggNOG" id="COG3064">
    <property type="taxonomic scope" value="Bacteria"/>
</dbReference>
<evidence type="ECO:0008006" key="4">
    <source>
        <dbReference type="Google" id="ProtNLM"/>
    </source>
</evidence>
<feature type="compositionally biased region" description="Polar residues" evidence="1">
    <location>
        <begin position="1"/>
        <end position="38"/>
    </location>
</feature>
<dbReference type="Proteomes" id="UP000030403">
    <property type="component" value="Unassembled WGS sequence"/>
</dbReference>
<protein>
    <recommendedName>
        <fullName evidence="4">SrpA</fullName>
    </recommendedName>
</protein>
<evidence type="ECO:0000313" key="3">
    <source>
        <dbReference type="Proteomes" id="UP000030403"/>
    </source>
</evidence>
<keyword evidence="3" id="KW-1185">Reference proteome</keyword>
<reference evidence="2 3" key="1">
    <citation type="submission" date="2013-08" db="EMBL/GenBank/DDBJ databases">
        <authorList>
            <person name="Huang J."/>
            <person name="Wang G."/>
        </authorList>
    </citation>
    <scope>NUCLEOTIDE SEQUENCE [LARGE SCALE GENOMIC DNA]</scope>
    <source>
        <strain evidence="2 3">BH030004</strain>
    </source>
</reference>
<dbReference type="InterPro" id="IPR021973">
    <property type="entry name" value="SprA-related"/>
</dbReference>
<evidence type="ECO:0000256" key="1">
    <source>
        <dbReference type="SAM" id="MobiDB-lite"/>
    </source>
</evidence>